<sequence length="54" mass="6436">MSLEAHIEALKEKHSVLETKLEQENNRPMPDDALVHTLKREKLHVKDEIERLRH</sequence>
<evidence type="ECO:0000313" key="1">
    <source>
        <dbReference type="EMBL" id="RVU38356.1"/>
    </source>
</evidence>
<evidence type="ECO:0000313" key="2">
    <source>
        <dbReference type="Proteomes" id="UP000287447"/>
    </source>
</evidence>
<dbReference type="Gene3D" id="6.10.280.50">
    <property type="match status" value="1"/>
</dbReference>
<dbReference type="Pfam" id="PF04325">
    <property type="entry name" value="DUF465"/>
    <property type="match status" value="1"/>
</dbReference>
<dbReference type="InterPro" id="IPR038444">
    <property type="entry name" value="DUF465_sf"/>
</dbReference>
<dbReference type="RefSeq" id="WP_127763728.1">
    <property type="nucleotide sequence ID" value="NZ_SADE01000001.1"/>
</dbReference>
<proteinExistence type="predicted"/>
<dbReference type="InterPro" id="IPR007420">
    <property type="entry name" value="DUF465"/>
</dbReference>
<dbReference type="EMBL" id="SADE01000001">
    <property type="protein sequence ID" value="RVU38356.1"/>
    <property type="molecule type" value="Genomic_DNA"/>
</dbReference>
<comment type="caution">
    <text evidence="1">The sequence shown here is derived from an EMBL/GenBank/DDBJ whole genome shotgun (WGS) entry which is preliminary data.</text>
</comment>
<protein>
    <submittedName>
        <fullName evidence="1">DUF465 domain-containing protein</fullName>
    </submittedName>
</protein>
<reference evidence="2" key="1">
    <citation type="submission" date="2019-01" db="EMBL/GenBank/DDBJ databases">
        <title>Gri0909 isolated from a small marine red alga.</title>
        <authorList>
            <person name="Kim J."/>
            <person name="Jeong S.E."/>
            <person name="Jeon C.O."/>
        </authorList>
    </citation>
    <scope>NUCLEOTIDE SEQUENCE [LARGE SCALE GENOMIC DNA]</scope>
    <source>
        <strain evidence="2">Gri0909</strain>
    </source>
</reference>
<dbReference type="AlphaFoldDB" id="A0A3S2VR21"/>
<dbReference type="OrthoDB" id="7362854at2"/>
<dbReference type="Proteomes" id="UP000287447">
    <property type="component" value="Unassembled WGS sequence"/>
</dbReference>
<gene>
    <name evidence="1" type="ORF">EOI86_03440</name>
</gene>
<name>A0A3S2VR21_9PROT</name>
<keyword evidence="2" id="KW-1185">Reference proteome</keyword>
<accession>A0A3S2VR21</accession>
<organism evidence="1 2">
    <name type="scientific">Hwanghaeella grinnelliae</name>
    <dbReference type="NCBI Taxonomy" id="2500179"/>
    <lineage>
        <taxon>Bacteria</taxon>
        <taxon>Pseudomonadati</taxon>
        <taxon>Pseudomonadota</taxon>
        <taxon>Alphaproteobacteria</taxon>
        <taxon>Rhodospirillales</taxon>
        <taxon>Rhodospirillaceae</taxon>
        <taxon>Hwanghaeella</taxon>
    </lineage>
</organism>